<sequence>MHSILKVHKIRAGCSTMGNTQIMSQTLCFCEFHLQLLFQ</sequence>
<evidence type="ECO:0000313" key="1">
    <source>
        <dbReference type="EMBL" id="JAH13131.1"/>
    </source>
</evidence>
<accession>A0A0E9Q8B5</accession>
<reference evidence="1" key="2">
    <citation type="journal article" date="2015" name="Fish Shellfish Immunol.">
        <title>Early steps in the European eel (Anguilla anguilla)-Vibrio vulnificus interaction in the gills: Role of the RtxA13 toxin.</title>
        <authorList>
            <person name="Callol A."/>
            <person name="Pajuelo D."/>
            <person name="Ebbesson L."/>
            <person name="Teles M."/>
            <person name="MacKenzie S."/>
            <person name="Amaro C."/>
        </authorList>
    </citation>
    <scope>NUCLEOTIDE SEQUENCE</scope>
</reference>
<organism evidence="1">
    <name type="scientific">Anguilla anguilla</name>
    <name type="common">European freshwater eel</name>
    <name type="synonym">Muraena anguilla</name>
    <dbReference type="NCBI Taxonomy" id="7936"/>
    <lineage>
        <taxon>Eukaryota</taxon>
        <taxon>Metazoa</taxon>
        <taxon>Chordata</taxon>
        <taxon>Craniata</taxon>
        <taxon>Vertebrata</taxon>
        <taxon>Euteleostomi</taxon>
        <taxon>Actinopterygii</taxon>
        <taxon>Neopterygii</taxon>
        <taxon>Teleostei</taxon>
        <taxon>Anguilliformes</taxon>
        <taxon>Anguillidae</taxon>
        <taxon>Anguilla</taxon>
    </lineage>
</organism>
<name>A0A0E9Q8B5_ANGAN</name>
<protein>
    <submittedName>
        <fullName evidence="1">Uncharacterized protein</fullName>
    </submittedName>
</protein>
<dbReference type="AlphaFoldDB" id="A0A0E9Q8B5"/>
<proteinExistence type="predicted"/>
<dbReference type="EMBL" id="GBXM01095446">
    <property type="protein sequence ID" value="JAH13131.1"/>
    <property type="molecule type" value="Transcribed_RNA"/>
</dbReference>
<reference evidence="1" key="1">
    <citation type="submission" date="2014-11" db="EMBL/GenBank/DDBJ databases">
        <authorList>
            <person name="Amaro Gonzalez C."/>
        </authorList>
    </citation>
    <scope>NUCLEOTIDE SEQUENCE</scope>
</reference>